<dbReference type="EMBL" id="AZBU02000006">
    <property type="protein sequence ID" value="TKR72309.1"/>
    <property type="molecule type" value="Genomic_DNA"/>
</dbReference>
<evidence type="ECO:0000313" key="2">
    <source>
        <dbReference type="Proteomes" id="UP000298663"/>
    </source>
</evidence>
<keyword evidence="2" id="KW-1185">Reference proteome</keyword>
<comment type="caution">
    <text evidence="1">The sequence shown here is derived from an EMBL/GenBank/DDBJ whole genome shotgun (WGS) entry which is preliminary data.</text>
</comment>
<name>A0A4U5MRJ3_STECR</name>
<reference evidence="1 2" key="2">
    <citation type="journal article" date="2019" name="G3 (Bethesda)">
        <title>Hybrid Assembly of the Genome of the Entomopathogenic Nematode Steinernema carpocapsae Identifies the X-Chromosome.</title>
        <authorList>
            <person name="Serra L."/>
            <person name="Macchietto M."/>
            <person name="Macias-Munoz A."/>
            <person name="McGill C.J."/>
            <person name="Rodriguez I.M."/>
            <person name="Rodriguez B."/>
            <person name="Murad R."/>
            <person name="Mortazavi A."/>
        </authorList>
    </citation>
    <scope>NUCLEOTIDE SEQUENCE [LARGE SCALE GENOMIC DNA]</scope>
    <source>
        <strain evidence="1 2">ALL</strain>
    </source>
</reference>
<organism evidence="1 2">
    <name type="scientific">Steinernema carpocapsae</name>
    <name type="common">Entomopathogenic nematode</name>
    <dbReference type="NCBI Taxonomy" id="34508"/>
    <lineage>
        <taxon>Eukaryota</taxon>
        <taxon>Metazoa</taxon>
        <taxon>Ecdysozoa</taxon>
        <taxon>Nematoda</taxon>
        <taxon>Chromadorea</taxon>
        <taxon>Rhabditida</taxon>
        <taxon>Tylenchina</taxon>
        <taxon>Panagrolaimomorpha</taxon>
        <taxon>Strongyloidoidea</taxon>
        <taxon>Steinernematidae</taxon>
        <taxon>Steinernema</taxon>
    </lineage>
</organism>
<dbReference type="Proteomes" id="UP000298663">
    <property type="component" value="Unassembled WGS sequence"/>
</dbReference>
<accession>A0A4U5MRJ3</accession>
<gene>
    <name evidence="1" type="ORF">L596_019780</name>
</gene>
<dbReference type="AlphaFoldDB" id="A0A4U5MRJ3"/>
<reference evidence="1 2" key="1">
    <citation type="journal article" date="2015" name="Genome Biol.">
        <title>Comparative genomics of Steinernema reveals deeply conserved gene regulatory networks.</title>
        <authorList>
            <person name="Dillman A.R."/>
            <person name="Macchietto M."/>
            <person name="Porter C.F."/>
            <person name="Rogers A."/>
            <person name="Williams B."/>
            <person name="Antoshechkin I."/>
            <person name="Lee M.M."/>
            <person name="Goodwin Z."/>
            <person name="Lu X."/>
            <person name="Lewis E.E."/>
            <person name="Goodrich-Blair H."/>
            <person name="Stock S.P."/>
            <person name="Adams B.J."/>
            <person name="Sternberg P.W."/>
            <person name="Mortazavi A."/>
        </authorList>
    </citation>
    <scope>NUCLEOTIDE SEQUENCE [LARGE SCALE GENOMIC DNA]</scope>
    <source>
        <strain evidence="1 2">ALL</strain>
    </source>
</reference>
<protein>
    <submittedName>
        <fullName evidence="1">Uncharacterized protein</fullName>
    </submittedName>
</protein>
<evidence type="ECO:0000313" key="1">
    <source>
        <dbReference type="EMBL" id="TKR72309.1"/>
    </source>
</evidence>
<proteinExistence type="predicted"/>
<sequence length="83" mass="9198">MVGLTPLRSDELGFREAVKDSVCEEVGQLLLSVLFSSLVKFFKFQEALLKMANHITYFTISENSFCAFSGTNPHSHVAGKLVD</sequence>